<dbReference type="Pfam" id="PF00122">
    <property type="entry name" value="E1-E2_ATPase"/>
    <property type="match status" value="1"/>
</dbReference>
<dbReference type="PROSITE" id="PS00154">
    <property type="entry name" value="ATPASE_E1_E2"/>
    <property type="match status" value="1"/>
</dbReference>
<dbReference type="SUPFAM" id="SSF56784">
    <property type="entry name" value="HAD-like"/>
    <property type="match status" value="1"/>
</dbReference>
<dbReference type="InterPro" id="IPR008250">
    <property type="entry name" value="ATPase_P-typ_transduc_dom_A_sf"/>
</dbReference>
<evidence type="ECO:0000256" key="5">
    <source>
        <dbReference type="ARBA" id="ARBA00022553"/>
    </source>
</evidence>
<feature type="domain" description="P-type ATPase A" evidence="14">
    <location>
        <begin position="319"/>
        <end position="414"/>
    </location>
</feature>
<protein>
    <submittedName>
        <fullName evidence="16">Heavy metal translocating P-type ATPase metal-binding domain-containing protein</fullName>
    </submittedName>
</protein>
<evidence type="ECO:0000256" key="12">
    <source>
        <dbReference type="ARBA" id="ARBA00023136"/>
    </source>
</evidence>
<dbReference type="PANTHER" id="PTHR43520">
    <property type="entry name" value="ATP7, ISOFORM B"/>
    <property type="match status" value="1"/>
</dbReference>
<dbReference type="SUPFAM" id="SSF81653">
    <property type="entry name" value="Calcium ATPase, transduction domain A"/>
    <property type="match status" value="1"/>
</dbReference>
<evidence type="ECO:0000256" key="8">
    <source>
        <dbReference type="ARBA" id="ARBA00022842"/>
    </source>
</evidence>
<dbReference type="InterPro" id="IPR059000">
    <property type="entry name" value="ATPase_P-type_domA"/>
</dbReference>
<keyword evidence="11" id="KW-0406">Ion transport</keyword>
<evidence type="ECO:0000313" key="17">
    <source>
        <dbReference type="Proteomes" id="UP000612680"/>
    </source>
</evidence>
<feature type="transmembrane region" description="Helical" evidence="13">
    <location>
        <begin position="437"/>
        <end position="457"/>
    </location>
</feature>
<dbReference type="PRINTS" id="PR00943">
    <property type="entry name" value="CUATPASE"/>
</dbReference>
<keyword evidence="4" id="KW-1003">Cell membrane</keyword>
<dbReference type="NCBIfam" id="TIGR01494">
    <property type="entry name" value="ATPase_P-type"/>
    <property type="match status" value="1"/>
</dbReference>
<organism evidence="16 17">
    <name type="scientific">Dyadobacter sandarakinus</name>
    <dbReference type="NCBI Taxonomy" id="2747268"/>
    <lineage>
        <taxon>Bacteria</taxon>
        <taxon>Pseudomonadati</taxon>
        <taxon>Bacteroidota</taxon>
        <taxon>Cytophagia</taxon>
        <taxon>Cytophagales</taxon>
        <taxon>Spirosomataceae</taxon>
        <taxon>Dyadobacter</taxon>
    </lineage>
</organism>
<dbReference type="InterPro" id="IPR036412">
    <property type="entry name" value="HAD-like_sf"/>
</dbReference>
<reference evidence="16 17" key="1">
    <citation type="submission" date="2020-06" db="EMBL/GenBank/DDBJ databases">
        <title>Dyadobacter sandarakinus sp. nov., isolated from the soil of the Arctic Yellow River Station.</title>
        <authorList>
            <person name="Zhang Y."/>
            <person name="Peng F."/>
        </authorList>
    </citation>
    <scope>NUCLEOTIDE SEQUENCE [LARGE SCALE GENOMIC DNA]</scope>
    <source>
        <strain evidence="16 17">Q3-56</strain>
    </source>
</reference>
<feature type="transmembrane region" description="Helical" evidence="13">
    <location>
        <begin position="785"/>
        <end position="810"/>
    </location>
</feature>
<dbReference type="InterPro" id="IPR023298">
    <property type="entry name" value="ATPase_P-typ_TM_dom_sf"/>
</dbReference>
<dbReference type="InterPro" id="IPR018303">
    <property type="entry name" value="ATPase_P-typ_P_site"/>
</dbReference>
<feature type="transmembrane region" description="Helical" evidence="13">
    <location>
        <begin position="758"/>
        <end position="779"/>
    </location>
</feature>
<dbReference type="InterPro" id="IPR036163">
    <property type="entry name" value="HMA_dom_sf"/>
</dbReference>
<keyword evidence="17" id="KW-1185">Reference proteome</keyword>
<evidence type="ECO:0000256" key="9">
    <source>
        <dbReference type="ARBA" id="ARBA00022967"/>
    </source>
</evidence>
<evidence type="ECO:0000256" key="6">
    <source>
        <dbReference type="ARBA" id="ARBA00022692"/>
    </source>
</evidence>
<dbReference type="PANTHER" id="PTHR43520:SF5">
    <property type="entry name" value="CATION-TRANSPORTING P-TYPE ATPASE-RELATED"/>
    <property type="match status" value="1"/>
</dbReference>
<evidence type="ECO:0000256" key="4">
    <source>
        <dbReference type="ARBA" id="ARBA00022475"/>
    </source>
</evidence>
<dbReference type="SUPFAM" id="SSF55008">
    <property type="entry name" value="HMA, heavy metal-associated domain"/>
    <property type="match status" value="1"/>
</dbReference>
<feature type="domain" description="Putative metal-binding" evidence="15">
    <location>
        <begin position="20"/>
        <end position="94"/>
    </location>
</feature>
<dbReference type="Gene3D" id="3.40.50.1000">
    <property type="entry name" value="HAD superfamily/HAD-like"/>
    <property type="match status" value="1"/>
</dbReference>
<feature type="transmembrane region" description="Helical" evidence="13">
    <location>
        <begin position="463"/>
        <end position="492"/>
    </location>
</feature>
<evidence type="ECO:0000259" key="14">
    <source>
        <dbReference type="Pfam" id="PF00122"/>
    </source>
</evidence>
<dbReference type="Pfam" id="PF12156">
    <property type="entry name" value="ATPase-cat_bd"/>
    <property type="match status" value="1"/>
</dbReference>
<accession>A0ABX7I4A1</accession>
<evidence type="ECO:0000256" key="13">
    <source>
        <dbReference type="SAM" id="Phobius"/>
    </source>
</evidence>
<feature type="transmembrane region" description="Helical" evidence="13">
    <location>
        <begin position="254"/>
        <end position="276"/>
    </location>
</feature>
<keyword evidence="7" id="KW-0479">Metal-binding</keyword>
<dbReference type="Proteomes" id="UP000612680">
    <property type="component" value="Chromosome"/>
</dbReference>
<sequence length="826" mass="91064">MERPEQLTKYEKDAAASIRACHHCGEQCREDILLYDGHAFCCEGCRTVFDILQESNLCRYYELDGPKGLTPAETFPGKFDYLDLPEVASRVIEFTDGKLARVNWLLPKIHCISCIWLLENLNRLHPAVRSSEVNFPEKKVSIVFEMHQLTLSNLASLLTSIGYEPYLSLDDLDTKQKDPWQRTRLYKTGIAGFAFGNIMMLSFPEYFHLGTGGGDQQLRKLFTLLNFGLSIPVLLYCASDFFRSACSAWRGRYFNIDAPLALALSSVYAVSIYQLVTQSGPGYFDSFAGSVFFLLLGRYFQDKTYAGIAFDRDYKSYFPVAVTVVREDGTERRTPVSALQENDEILLRNRELVPADATLLSPAASIDYSFVSGESEKVERTAGDVIYAGGRHTGTAVRMKVLRKVSQSYLTQLWNNEAFAGNKEEQSATLAARINRYFSVAVFLLAVTAFGIWFFVFQKTETAFLAFATTLVVACPCGLFLSATFTYGNLLAILGKNRFYFKNAHAVDRLSHIDTVVFDKTGTITQTGEASVNFNGVVLTPEKRTIIRTIMAQSSHPLSRLIVQHLSADPVSRRALVSFEEVEGKGIQAQWGSTKVKIGSADWTGANFTGEGASSQVFVAFDDVIAGFYEIKSSYRPELESAVAALHQAGIRTFLLSGDKPVDVPFLSRIFRSKTVLHFGQTPAQKLDFIKALQSEGSNVMMVGDGLNDAGALRQSNVGIAVSEDANNFSPACDAILEGTELTRLPAYVRLARNGQRIIRASFCISLLYNAAGLSFALAGQLSPVIAAILMPVSSVTIVAFTTAASSLAARRLITDQGHKKAGRRS</sequence>
<evidence type="ECO:0000259" key="15">
    <source>
        <dbReference type="Pfam" id="PF12156"/>
    </source>
</evidence>
<name>A0ABX7I4A1_9BACT</name>
<feature type="transmembrane region" description="Helical" evidence="13">
    <location>
        <begin position="282"/>
        <end position="300"/>
    </location>
</feature>
<evidence type="ECO:0000256" key="1">
    <source>
        <dbReference type="ARBA" id="ARBA00004651"/>
    </source>
</evidence>
<dbReference type="InterPro" id="IPR021993">
    <property type="entry name" value="ATPase-cat-bd"/>
</dbReference>
<dbReference type="InterPro" id="IPR023299">
    <property type="entry name" value="ATPase_P-typ_cyto_dom_N"/>
</dbReference>
<proteinExistence type="inferred from homology"/>
<gene>
    <name evidence="16" type="ORF">HWI92_08295</name>
</gene>
<dbReference type="PRINTS" id="PR00119">
    <property type="entry name" value="CATATPASE"/>
</dbReference>
<comment type="subcellular location">
    <subcellularLocation>
        <location evidence="1">Cell membrane</location>
        <topology evidence="1">Multi-pass membrane protein</topology>
    </subcellularLocation>
</comment>
<feature type="transmembrane region" description="Helical" evidence="13">
    <location>
        <begin position="223"/>
        <end position="242"/>
    </location>
</feature>
<keyword evidence="8" id="KW-0460">Magnesium</keyword>
<evidence type="ECO:0000313" key="16">
    <source>
        <dbReference type="EMBL" id="QRR00902.1"/>
    </source>
</evidence>
<dbReference type="EMBL" id="CP056775">
    <property type="protein sequence ID" value="QRR00902.1"/>
    <property type="molecule type" value="Genomic_DNA"/>
</dbReference>
<evidence type="ECO:0000256" key="10">
    <source>
        <dbReference type="ARBA" id="ARBA00022989"/>
    </source>
</evidence>
<dbReference type="Pfam" id="PF00702">
    <property type="entry name" value="Hydrolase"/>
    <property type="match status" value="1"/>
</dbReference>
<evidence type="ECO:0000256" key="7">
    <source>
        <dbReference type="ARBA" id="ARBA00022723"/>
    </source>
</evidence>
<keyword evidence="10 13" id="KW-1133">Transmembrane helix</keyword>
<comment type="similarity">
    <text evidence="2">Belongs to the cation transport ATPase (P-type) (TC 3.A.3) family. Type IB subfamily.</text>
</comment>
<dbReference type="Gene3D" id="2.70.150.10">
    <property type="entry name" value="Calcium-transporting ATPase, cytoplasmic transduction domain A"/>
    <property type="match status" value="1"/>
</dbReference>
<dbReference type="SUPFAM" id="SSF81665">
    <property type="entry name" value="Calcium ATPase, transmembrane domain M"/>
    <property type="match status" value="1"/>
</dbReference>
<evidence type="ECO:0000256" key="3">
    <source>
        <dbReference type="ARBA" id="ARBA00022448"/>
    </source>
</evidence>
<dbReference type="Gene3D" id="3.40.1110.10">
    <property type="entry name" value="Calcium-transporting ATPase, cytoplasmic domain N"/>
    <property type="match status" value="1"/>
</dbReference>
<keyword evidence="9" id="KW-1278">Translocase</keyword>
<evidence type="ECO:0000256" key="11">
    <source>
        <dbReference type="ARBA" id="ARBA00023065"/>
    </source>
</evidence>
<feature type="transmembrane region" description="Helical" evidence="13">
    <location>
        <begin position="185"/>
        <end position="203"/>
    </location>
</feature>
<keyword evidence="5" id="KW-0597">Phosphoprotein</keyword>
<keyword evidence="6 13" id="KW-0812">Transmembrane</keyword>
<dbReference type="InterPro" id="IPR001757">
    <property type="entry name" value="P_typ_ATPase"/>
</dbReference>
<evidence type="ECO:0000256" key="2">
    <source>
        <dbReference type="ARBA" id="ARBA00006024"/>
    </source>
</evidence>
<keyword evidence="12 13" id="KW-0472">Membrane</keyword>
<dbReference type="InterPro" id="IPR023214">
    <property type="entry name" value="HAD_sf"/>
</dbReference>
<keyword evidence="3" id="KW-0813">Transport</keyword>
<dbReference type="RefSeq" id="WP_204662633.1">
    <property type="nucleotide sequence ID" value="NZ_CP056775.1"/>
</dbReference>